<feature type="active site" description="Proton acceptor" evidence="6">
    <location>
        <position position="185"/>
    </location>
</feature>
<dbReference type="CDD" id="cd00616">
    <property type="entry name" value="AHBA_syn"/>
    <property type="match status" value="1"/>
</dbReference>
<name>A0AAU2UY24_9ACTN</name>
<dbReference type="SUPFAM" id="SSF53383">
    <property type="entry name" value="PLP-dependent transferases"/>
    <property type="match status" value="1"/>
</dbReference>
<dbReference type="Gene3D" id="3.40.640.10">
    <property type="entry name" value="Type I PLP-dependent aspartate aminotransferase-like (Major domain)"/>
    <property type="match status" value="1"/>
</dbReference>
<dbReference type="GO" id="GO:0030170">
    <property type="term" value="F:pyridoxal phosphate binding"/>
    <property type="evidence" value="ECO:0007669"/>
    <property type="project" value="TreeGrafter"/>
</dbReference>
<evidence type="ECO:0000256" key="1">
    <source>
        <dbReference type="ARBA" id="ARBA00001933"/>
    </source>
</evidence>
<evidence type="ECO:0000256" key="4">
    <source>
        <dbReference type="ARBA" id="ARBA00022898"/>
    </source>
</evidence>
<evidence type="ECO:0000313" key="8">
    <source>
        <dbReference type="EMBL" id="WTW59858.1"/>
    </source>
</evidence>
<comment type="similarity">
    <text evidence="5">Belongs to the DegT/DnrJ/EryC1 family. L-glutamine:2-deoxy-scyllo-inosose/scyllo-inosose aminotransferase subfamily.</text>
</comment>
<dbReference type="EMBL" id="CP108318">
    <property type="protein sequence ID" value="WTW59858.1"/>
    <property type="molecule type" value="Genomic_DNA"/>
</dbReference>
<dbReference type="PIRSF" id="PIRSF000390">
    <property type="entry name" value="PLP_StrS"/>
    <property type="match status" value="1"/>
</dbReference>
<dbReference type="Gene3D" id="3.90.1150.10">
    <property type="entry name" value="Aspartate Aminotransferase, domain 1"/>
    <property type="match status" value="1"/>
</dbReference>
<evidence type="ECO:0000256" key="3">
    <source>
        <dbReference type="ARBA" id="ARBA00022679"/>
    </source>
</evidence>
<dbReference type="InterPro" id="IPR015422">
    <property type="entry name" value="PyrdxlP-dep_Trfase_small"/>
</dbReference>
<feature type="modified residue" description="N6-(pyridoxal phosphate)lysine" evidence="7">
    <location>
        <position position="185"/>
    </location>
</feature>
<dbReference type="InterPro" id="IPR015421">
    <property type="entry name" value="PyrdxlP-dep_Trfase_major"/>
</dbReference>
<evidence type="ECO:0000256" key="2">
    <source>
        <dbReference type="ARBA" id="ARBA00022576"/>
    </source>
</evidence>
<gene>
    <name evidence="8" type="ORF">OG549_03950</name>
</gene>
<proteinExistence type="inferred from homology"/>
<dbReference type="InterPro" id="IPR015424">
    <property type="entry name" value="PyrdxlP-dep_Trfase"/>
</dbReference>
<dbReference type="GO" id="GO:0008483">
    <property type="term" value="F:transaminase activity"/>
    <property type="evidence" value="ECO:0007669"/>
    <property type="project" value="UniProtKB-KW"/>
</dbReference>
<dbReference type="GO" id="GO:0000271">
    <property type="term" value="P:polysaccharide biosynthetic process"/>
    <property type="evidence" value="ECO:0007669"/>
    <property type="project" value="TreeGrafter"/>
</dbReference>
<dbReference type="PANTHER" id="PTHR30244:SF34">
    <property type="entry name" value="DTDP-4-AMINO-4,6-DIDEOXYGALACTOSE TRANSAMINASE"/>
    <property type="match status" value="1"/>
</dbReference>
<accession>A0AAU2UY24</accession>
<protein>
    <submittedName>
        <fullName evidence="8">Aminotransferase class I/II-fold pyridoxal phosphate-dependent enzyme</fullName>
    </submittedName>
</protein>
<reference evidence="8" key="1">
    <citation type="submission" date="2022-10" db="EMBL/GenBank/DDBJ databases">
        <title>The complete genomes of actinobacterial strains from the NBC collection.</title>
        <authorList>
            <person name="Joergensen T.S."/>
            <person name="Alvarez Arevalo M."/>
            <person name="Sterndorff E.B."/>
            <person name="Faurdal D."/>
            <person name="Vuksanovic O."/>
            <person name="Mourched A.-S."/>
            <person name="Charusanti P."/>
            <person name="Shaw S."/>
            <person name="Blin K."/>
            <person name="Weber T."/>
        </authorList>
    </citation>
    <scope>NUCLEOTIDE SEQUENCE</scope>
    <source>
        <strain evidence="8">NBC_00003</strain>
    </source>
</reference>
<evidence type="ECO:0000256" key="5">
    <source>
        <dbReference type="ARBA" id="ARBA00038398"/>
    </source>
</evidence>
<sequence>MGSGKGVPLCAPTIEDDEIAAVVAVLRSGWLASGPQAAEFEGAFARSVGAPYAVAVDSATAGLHLVLAALGVRPGDEVIVPSLTWPATANVVELLGARAVFADVLPGTLLIDPADVSRRITGRTKAVIPVHYAGAPADLTALRAVVAEHGIALVHDAAHALGTRYGDEVIGCGREPAVFSFHPVKNITTAEGGMVTLADGELAERVRLLRFHGLTKDSWSRHRGDGAGAYEVLSPGWKYTMPDLHAALGLVQLPKLARFNARRAELAERYGTLLRGLDAIRLPEVPPYDHTHAWHLYPVRLEPQRLAVDRDGFIAALKEHGVGAGVHFAPVHLQHYYLRGSEPRHRLPVTEAAARVLVSLPLFPGMTDEQQDTVVAAVRTVVGQHRVPVVPGDVR</sequence>
<organism evidence="8">
    <name type="scientific">Streptomyces sp. NBC_00003</name>
    <dbReference type="NCBI Taxonomy" id="2903608"/>
    <lineage>
        <taxon>Bacteria</taxon>
        <taxon>Bacillati</taxon>
        <taxon>Actinomycetota</taxon>
        <taxon>Actinomycetes</taxon>
        <taxon>Kitasatosporales</taxon>
        <taxon>Streptomycetaceae</taxon>
        <taxon>Streptomyces</taxon>
    </lineage>
</organism>
<dbReference type="PANTHER" id="PTHR30244">
    <property type="entry name" value="TRANSAMINASE"/>
    <property type="match status" value="1"/>
</dbReference>
<dbReference type="Pfam" id="PF01041">
    <property type="entry name" value="DegT_DnrJ_EryC1"/>
    <property type="match status" value="1"/>
</dbReference>
<keyword evidence="2 8" id="KW-0032">Aminotransferase</keyword>
<evidence type="ECO:0000256" key="7">
    <source>
        <dbReference type="PIRSR" id="PIRSR000390-2"/>
    </source>
</evidence>
<dbReference type="InterPro" id="IPR000653">
    <property type="entry name" value="DegT/StrS_aminotransferase"/>
</dbReference>
<dbReference type="AlphaFoldDB" id="A0AAU2UY24"/>
<keyword evidence="4 7" id="KW-0663">Pyridoxal phosphate</keyword>
<keyword evidence="3" id="KW-0808">Transferase</keyword>
<comment type="cofactor">
    <cofactor evidence="1">
        <name>pyridoxal 5'-phosphate</name>
        <dbReference type="ChEBI" id="CHEBI:597326"/>
    </cofactor>
</comment>
<evidence type="ECO:0000256" key="6">
    <source>
        <dbReference type="PIRSR" id="PIRSR000390-1"/>
    </source>
</evidence>